<evidence type="ECO:0000256" key="4">
    <source>
        <dbReference type="ARBA" id="ARBA00039977"/>
    </source>
</evidence>
<sequence>MQATLRSAFKRLQIGSSSAMASTSSTTMPRRSLATVVSSSYDAPSIQPQRPTSPSSTVATSPLNAATVSKKKKKSPYVVPPKVPRPPAPRYSKHSSRVKGRSPLKVRKSLNPTPDGVEFAEQGEVKIYLPSVFIRLVRNTGAHADDPYTATFRTDLRLSKPDVSNYLRNVYGLTITSLRTINYLSKMKRNPIGGGYSRAGGTKNYKKVIVTMNEPFWYPEERSRAWLNEHFERDQMEQMRDRKMLKIGDGQKYGVSSPRYRGASRSQEELEKLKKLVDEGGANTEDLETPGDGRSADRLPMGLKIRKNVMKSREERKSDKTSLVEQEMERLRAAGW</sequence>
<dbReference type="PANTHER" id="PTHR12059:SF5">
    <property type="entry name" value="LARGE RIBOSOMAL SUBUNIT PROTEIN UL23M"/>
    <property type="match status" value="1"/>
</dbReference>
<proteinExistence type="inferred from homology"/>
<keyword evidence="3" id="KW-0687">Ribonucleoprotein</keyword>
<dbReference type="GO" id="GO:0003735">
    <property type="term" value="F:structural constituent of ribosome"/>
    <property type="evidence" value="ECO:0007669"/>
    <property type="project" value="InterPro"/>
</dbReference>
<evidence type="ECO:0000313" key="7">
    <source>
        <dbReference type="Proteomes" id="UP000198372"/>
    </source>
</evidence>
<accession>A0A238FC72</accession>
<feature type="compositionally biased region" description="Polar residues" evidence="5">
    <location>
        <begin position="35"/>
        <end position="50"/>
    </location>
</feature>
<feature type="compositionally biased region" description="Pro residues" evidence="5">
    <location>
        <begin position="78"/>
        <end position="89"/>
    </location>
</feature>
<evidence type="ECO:0000313" key="6">
    <source>
        <dbReference type="EMBL" id="SCV68676.1"/>
    </source>
</evidence>
<feature type="compositionally biased region" description="Basic residues" evidence="5">
    <location>
        <begin position="91"/>
        <end position="108"/>
    </location>
</feature>
<dbReference type="EMBL" id="FMSP01000003">
    <property type="protein sequence ID" value="SCV68676.1"/>
    <property type="molecule type" value="Genomic_DNA"/>
</dbReference>
<dbReference type="OrthoDB" id="275582at2759"/>
<dbReference type="Proteomes" id="UP000198372">
    <property type="component" value="Unassembled WGS sequence"/>
</dbReference>
<dbReference type="PANTHER" id="PTHR12059">
    <property type="entry name" value="RIBOSOMAL PROTEIN L23-RELATED"/>
    <property type="match status" value="1"/>
</dbReference>
<evidence type="ECO:0000256" key="5">
    <source>
        <dbReference type="SAM" id="MobiDB-lite"/>
    </source>
</evidence>
<dbReference type="SUPFAM" id="SSF54189">
    <property type="entry name" value="Ribosomal proteins S24e, L23 and L15e"/>
    <property type="match status" value="1"/>
</dbReference>
<evidence type="ECO:0000256" key="1">
    <source>
        <dbReference type="ARBA" id="ARBA00006700"/>
    </source>
</evidence>
<evidence type="ECO:0000256" key="2">
    <source>
        <dbReference type="ARBA" id="ARBA00022980"/>
    </source>
</evidence>
<evidence type="ECO:0000256" key="3">
    <source>
        <dbReference type="ARBA" id="ARBA00023274"/>
    </source>
</evidence>
<gene>
    <name evidence="6" type="ORF">BQ2448_797</name>
</gene>
<dbReference type="GO" id="GO:0032543">
    <property type="term" value="P:mitochondrial translation"/>
    <property type="evidence" value="ECO:0007669"/>
    <property type="project" value="TreeGrafter"/>
</dbReference>
<dbReference type="InterPro" id="IPR012678">
    <property type="entry name" value="Ribosomal_uL23/eL15/eS24_sf"/>
</dbReference>
<dbReference type="Gene3D" id="3.30.70.330">
    <property type="match status" value="1"/>
</dbReference>
<feature type="compositionally biased region" description="Basic and acidic residues" evidence="5">
    <location>
        <begin position="311"/>
        <end position="336"/>
    </location>
</feature>
<dbReference type="Pfam" id="PF00276">
    <property type="entry name" value="Ribosomal_L23"/>
    <property type="match status" value="1"/>
</dbReference>
<organism evidence="6 7">
    <name type="scientific">Microbotryum intermedium</name>
    <dbReference type="NCBI Taxonomy" id="269621"/>
    <lineage>
        <taxon>Eukaryota</taxon>
        <taxon>Fungi</taxon>
        <taxon>Dikarya</taxon>
        <taxon>Basidiomycota</taxon>
        <taxon>Pucciniomycotina</taxon>
        <taxon>Microbotryomycetes</taxon>
        <taxon>Microbotryales</taxon>
        <taxon>Microbotryaceae</taxon>
        <taxon>Microbotryum</taxon>
    </lineage>
</organism>
<dbReference type="InterPro" id="IPR013025">
    <property type="entry name" value="Ribosomal_uL23-like"/>
</dbReference>
<feature type="region of interest" description="Disordered" evidence="5">
    <location>
        <begin position="17"/>
        <end position="110"/>
    </location>
</feature>
<dbReference type="InterPro" id="IPR012677">
    <property type="entry name" value="Nucleotide-bd_a/b_plait_sf"/>
</dbReference>
<feature type="region of interest" description="Disordered" evidence="5">
    <location>
        <begin position="277"/>
        <end position="336"/>
    </location>
</feature>
<feature type="compositionally biased region" description="Low complexity" evidence="5">
    <location>
        <begin position="17"/>
        <end position="28"/>
    </location>
</feature>
<reference evidence="7" key="1">
    <citation type="submission" date="2016-09" db="EMBL/GenBank/DDBJ databases">
        <authorList>
            <person name="Jeantristanb JTB J.-T."/>
            <person name="Ricardo R."/>
        </authorList>
    </citation>
    <scope>NUCLEOTIDE SEQUENCE [LARGE SCALE GENOMIC DNA]</scope>
</reference>
<dbReference type="STRING" id="269621.A0A238FC72"/>
<feature type="compositionally biased region" description="Low complexity" evidence="5">
    <location>
        <begin position="52"/>
        <end position="62"/>
    </location>
</feature>
<dbReference type="AlphaFoldDB" id="A0A238FC72"/>
<keyword evidence="7" id="KW-1185">Reference proteome</keyword>
<dbReference type="GO" id="GO:0005762">
    <property type="term" value="C:mitochondrial large ribosomal subunit"/>
    <property type="evidence" value="ECO:0007669"/>
    <property type="project" value="TreeGrafter"/>
</dbReference>
<keyword evidence="2" id="KW-0689">Ribosomal protein</keyword>
<protein>
    <recommendedName>
        <fullName evidence="4">Large ribosomal subunit protein uL23m</fullName>
    </recommendedName>
</protein>
<comment type="similarity">
    <text evidence="1">Belongs to the universal ribosomal protein uL23 family.</text>
</comment>
<name>A0A238FC72_9BASI</name>